<gene>
    <name evidence="2" type="ORF">Tcan_01448</name>
</gene>
<organism evidence="2 3">
    <name type="scientific">Toxocara canis</name>
    <name type="common">Canine roundworm</name>
    <dbReference type="NCBI Taxonomy" id="6265"/>
    <lineage>
        <taxon>Eukaryota</taxon>
        <taxon>Metazoa</taxon>
        <taxon>Ecdysozoa</taxon>
        <taxon>Nematoda</taxon>
        <taxon>Chromadorea</taxon>
        <taxon>Rhabditida</taxon>
        <taxon>Spirurina</taxon>
        <taxon>Ascaridomorpha</taxon>
        <taxon>Ascaridoidea</taxon>
        <taxon>Toxocaridae</taxon>
        <taxon>Toxocara</taxon>
    </lineage>
</organism>
<keyword evidence="3" id="KW-1185">Reference proteome</keyword>
<comment type="caution">
    <text evidence="2">The sequence shown here is derived from an EMBL/GenBank/DDBJ whole genome shotgun (WGS) entry which is preliminary data.</text>
</comment>
<evidence type="ECO:0000313" key="3">
    <source>
        <dbReference type="Proteomes" id="UP000031036"/>
    </source>
</evidence>
<protein>
    <submittedName>
        <fullName evidence="2">Uncharacterized protein</fullName>
    </submittedName>
</protein>
<dbReference type="EMBL" id="JPKZ01002393">
    <property type="protein sequence ID" value="KHN76876.1"/>
    <property type="molecule type" value="Genomic_DNA"/>
</dbReference>
<accession>A0A0B2V0P5</accession>
<dbReference type="AlphaFoldDB" id="A0A0B2V0P5"/>
<dbReference type="Proteomes" id="UP000031036">
    <property type="component" value="Unassembled WGS sequence"/>
</dbReference>
<dbReference type="OrthoDB" id="10467632at2759"/>
<keyword evidence="1" id="KW-0812">Transmembrane</keyword>
<evidence type="ECO:0000256" key="1">
    <source>
        <dbReference type="SAM" id="Phobius"/>
    </source>
</evidence>
<proteinExistence type="predicted"/>
<feature type="transmembrane region" description="Helical" evidence="1">
    <location>
        <begin position="94"/>
        <end position="118"/>
    </location>
</feature>
<sequence>PATDALLLDTQHQESWNQIQDIENRRPDEPIYEEPEKMPPSFVVPLPSHLGEFQEGSPVHFEGQVHRGVPLQWLLCYYYCSNERFMELCLVSKFLLRVFVFVHFFFDLFTACLLNISIKTIESWLFSKTDFFEFIRECVFLSFDRCYIY</sequence>
<evidence type="ECO:0000313" key="2">
    <source>
        <dbReference type="EMBL" id="KHN76876.1"/>
    </source>
</evidence>
<keyword evidence="1" id="KW-1133">Transmembrane helix</keyword>
<dbReference type="STRING" id="6265.A0A0B2V0P5"/>
<reference evidence="2 3" key="1">
    <citation type="submission" date="2014-11" db="EMBL/GenBank/DDBJ databases">
        <title>Genetic blueprint of the zoonotic pathogen Toxocara canis.</title>
        <authorList>
            <person name="Zhu X.-Q."/>
            <person name="Korhonen P.K."/>
            <person name="Cai H."/>
            <person name="Young N.D."/>
            <person name="Nejsum P."/>
            <person name="von Samson-Himmelstjerna G."/>
            <person name="Boag P.R."/>
            <person name="Tan P."/>
            <person name="Li Q."/>
            <person name="Min J."/>
            <person name="Yang Y."/>
            <person name="Wang X."/>
            <person name="Fang X."/>
            <person name="Hall R.S."/>
            <person name="Hofmann A."/>
            <person name="Sternberg P.W."/>
            <person name="Jex A.R."/>
            <person name="Gasser R.B."/>
        </authorList>
    </citation>
    <scope>NUCLEOTIDE SEQUENCE [LARGE SCALE GENOMIC DNA]</scope>
    <source>
        <strain evidence="2">PN_DK_2014</strain>
    </source>
</reference>
<name>A0A0B2V0P5_TOXCA</name>
<keyword evidence="1" id="KW-0472">Membrane</keyword>
<feature type="non-terminal residue" evidence="2">
    <location>
        <position position="1"/>
    </location>
</feature>